<dbReference type="InterPro" id="IPR007921">
    <property type="entry name" value="CHAP_dom"/>
</dbReference>
<dbReference type="InterPro" id="IPR038765">
    <property type="entry name" value="Papain-like_cys_pep_sf"/>
</dbReference>
<dbReference type="AlphaFoldDB" id="A0A6A8A1E1"/>
<dbReference type="EMBL" id="WISP01000207">
    <property type="protein sequence ID" value="MQW08199.1"/>
    <property type="molecule type" value="Genomic_DNA"/>
</dbReference>
<evidence type="ECO:0000313" key="2">
    <source>
        <dbReference type="EMBL" id="MQW08199.1"/>
    </source>
</evidence>
<proteinExistence type="predicted"/>
<feature type="domain" description="Peptidase C51" evidence="1">
    <location>
        <begin position="145"/>
        <end position="235"/>
    </location>
</feature>
<sequence>MRRREVMTFTAGALLGFLSGPGFLRAQPADEVLEPDFSEAPPVTFAEGERVPTLEEYRANLEALTGAQNPFEAEIRLGKKLLEDISSDQTPYQIAFRFHQWRQGLVGATDKEKRQYSYYTREWPIRGNPIIMGYFDATGLRTPEGDTTYWCAAFVSWCIQKSRENKRDNGRVWPYERGAGSAAYRTWGKDVIRELNSSPMTGDLAVFQHQRTPWRGHVGFVHEVNGTAIRVLGGNQGAQNDFNGGEVNISKFSTQPAGSLKFHSFRRHEALG</sequence>
<reference evidence="2" key="1">
    <citation type="journal article" date="2013" name="Genome Biol.">
        <title>Comparative genomics of the core and accessory genomes of 48 Sinorhizobium strains comprising five genospecies.</title>
        <authorList>
            <person name="Sugawara M."/>
            <person name="Epstein B."/>
            <person name="Badgley B.D."/>
            <person name="Unno T."/>
            <person name="Xu L."/>
            <person name="Reese J."/>
            <person name="Gyaneshwar P."/>
            <person name="Denny R."/>
            <person name="Mudge J."/>
            <person name="Bharti A.K."/>
            <person name="Farmer A.D."/>
            <person name="May G.D."/>
            <person name="Woodward J.E."/>
            <person name="Medigue C."/>
            <person name="Vallenet D."/>
            <person name="Lajus A."/>
            <person name="Rouy Z."/>
            <person name="Martinez-Vaz B."/>
            <person name="Tiffin P."/>
            <person name="Young N.D."/>
            <person name="Sadowsky M.J."/>
        </authorList>
    </citation>
    <scope>NUCLEOTIDE SEQUENCE</scope>
    <source>
        <strain evidence="2">M30</strain>
    </source>
</reference>
<protein>
    <submittedName>
        <fullName evidence="2">CHAP domain-containing protein</fullName>
    </submittedName>
</protein>
<comment type="caution">
    <text evidence="2">The sequence shown here is derived from an EMBL/GenBank/DDBJ whole genome shotgun (WGS) entry which is preliminary data.</text>
</comment>
<dbReference type="Pfam" id="PF05257">
    <property type="entry name" value="CHAP"/>
    <property type="match status" value="1"/>
</dbReference>
<name>A0A6A8A1E1_RHIML</name>
<gene>
    <name evidence="2" type="ORF">GHK45_32050</name>
</gene>
<organism evidence="2">
    <name type="scientific">Rhizobium meliloti</name>
    <name type="common">Ensifer meliloti</name>
    <name type="synonym">Sinorhizobium meliloti</name>
    <dbReference type="NCBI Taxonomy" id="382"/>
    <lineage>
        <taxon>Bacteria</taxon>
        <taxon>Pseudomonadati</taxon>
        <taxon>Pseudomonadota</taxon>
        <taxon>Alphaproteobacteria</taxon>
        <taxon>Hyphomicrobiales</taxon>
        <taxon>Rhizobiaceae</taxon>
        <taxon>Sinorhizobium/Ensifer group</taxon>
        <taxon>Sinorhizobium</taxon>
    </lineage>
</organism>
<accession>A0A6A8A1E1</accession>
<dbReference type="SUPFAM" id="SSF54001">
    <property type="entry name" value="Cysteine proteinases"/>
    <property type="match status" value="1"/>
</dbReference>
<dbReference type="Gene3D" id="3.90.1720.10">
    <property type="entry name" value="endopeptidase domain like (from Nostoc punctiforme)"/>
    <property type="match status" value="1"/>
</dbReference>
<evidence type="ECO:0000259" key="1">
    <source>
        <dbReference type="Pfam" id="PF05257"/>
    </source>
</evidence>